<dbReference type="AlphaFoldDB" id="A0A2S8AE18"/>
<name>A0A2S8AE18_9FLAO</name>
<dbReference type="Pfam" id="PF17384">
    <property type="entry name" value="DUF150_C"/>
    <property type="match status" value="1"/>
</dbReference>
<dbReference type="InterPro" id="IPR035956">
    <property type="entry name" value="RimP_N_sf"/>
</dbReference>
<keyword evidence="7" id="KW-1185">Reference proteome</keyword>
<dbReference type="PANTHER" id="PTHR33867:SF1">
    <property type="entry name" value="RIBOSOME MATURATION FACTOR RIMP"/>
    <property type="match status" value="1"/>
</dbReference>
<dbReference type="SUPFAM" id="SSF75420">
    <property type="entry name" value="YhbC-like, N-terminal domain"/>
    <property type="match status" value="1"/>
</dbReference>
<dbReference type="NCBIfam" id="NF002531">
    <property type="entry name" value="PRK02001.1"/>
    <property type="match status" value="1"/>
</dbReference>
<dbReference type="OrthoDB" id="9789702at2"/>
<dbReference type="Proteomes" id="UP000238042">
    <property type="component" value="Unassembled WGS sequence"/>
</dbReference>
<comment type="caution">
    <text evidence="6">The sequence shown here is derived from an EMBL/GenBank/DDBJ whole genome shotgun (WGS) entry which is preliminary data.</text>
</comment>
<dbReference type="PANTHER" id="PTHR33867">
    <property type="entry name" value="RIBOSOME MATURATION FACTOR RIMP"/>
    <property type="match status" value="1"/>
</dbReference>
<dbReference type="Pfam" id="PF02576">
    <property type="entry name" value="RimP_N"/>
    <property type="match status" value="1"/>
</dbReference>
<dbReference type="InterPro" id="IPR003728">
    <property type="entry name" value="Ribosome_maturation_RimP"/>
</dbReference>
<evidence type="ECO:0000259" key="4">
    <source>
        <dbReference type="Pfam" id="PF02576"/>
    </source>
</evidence>
<dbReference type="InterPro" id="IPR028989">
    <property type="entry name" value="RimP_N"/>
</dbReference>
<proteinExistence type="inferred from homology"/>
<keyword evidence="2 3" id="KW-0690">Ribosome biogenesis</keyword>
<dbReference type="Gene3D" id="3.30.300.70">
    <property type="entry name" value="RimP-like superfamily, N-terminal"/>
    <property type="match status" value="1"/>
</dbReference>
<dbReference type="HAMAP" id="MF_01077">
    <property type="entry name" value="RimP"/>
    <property type="match status" value="1"/>
</dbReference>
<dbReference type="InterPro" id="IPR028998">
    <property type="entry name" value="RimP_C"/>
</dbReference>
<accession>A0A2S8AE18</accession>
<evidence type="ECO:0000256" key="3">
    <source>
        <dbReference type="HAMAP-Rule" id="MF_01077"/>
    </source>
</evidence>
<dbReference type="GO" id="GO:0005737">
    <property type="term" value="C:cytoplasm"/>
    <property type="evidence" value="ECO:0007669"/>
    <property type="project" value="UniProtKB-SubCell"/>
</dbReference>
<evidence type="ECO:0000259" key="5">
    <source>
        <dbReference type="Pfam" id="PF17384"/>
    </source>
</evidence>
<comment type="function">
    <text evidence="3">Required for maturation of 30S ribosomal subunits.</text>
</comment>
<keyword evidence="1 3" id="KW-0963">Cytoplasm</keyword>
<sequence length="156" mass="18088">MTLEEKVNLFLEKFLLLRSDLFLISCKISPTNKIEVIIDGDSNVSIQDCLDCSRAIENNLDREEEDFELSVYSSGISSPLQIPRQYKKNIGREINLITIEDKELTGIIDRVDEEGIYLVWKERRPKEKGKGKETVELEEFISYKNIKKAIISLKFK</sequence>
<dbReference type="GO" id="GO:0042274">
    <property type="term" value="P:ribosomal small subunit biogenesis"/>
    <property type="evidence" value="ECO:0007669"/>
    <property type="project" value="UniProtKB-UniRule"/>
</dbReference>
<dbReference type="RefSeq" id="WP_105246774.1">
    <property type="nucleotide sequence ID" value="NZ_PSZM01000036.1"/>
</dbReference>
<feature type="domain" description="Ribosome maturation factor RimP N-terminal" evidence="4">
    <location>
        <begin position="30"/>
        <end position="76"/>
    </location>
</feature>
<evidence type="ECO:0000256" key="2">
    <source>
        <dbReference type="ARBA" id="ARBA00022517"/>
    </source>
</evidence>
<evidence type="ECO:0000313" key="6">
    <source>
        <dbReference type="EMBL" id="PQL93202.1"/>
    </source>
</evidence>
<feature type="domain" description="Ribosome maturation factor RimP C-terminal" evidence="5">
    <location>
        <begin position="80"/>
        <end position="155"/>
    </location>
</feature>
<comment type="subcellular location">
    <subcellularLocation>
        <location evidence="3">Cytoplasm</location>
    </subcellularLocation>
</comment>
<reference evidence="6 7" key="1">
    <citation type="submission" date="2018-02" db="EMBL/GenBank/DDBJ databases">
        <title>Genome sequences of Apibacter spp., gut symbionts of Asian honey bees.</title>
        <authorList>
            <person name="Kwong W.K."/>
            <person name="Steele M.I."/>
            <person name="Moran N.A."/>
        </authorList>
    </citation>
    <scope>NUCLEOTIDE SEQUENCE [LARGE SCALE GENOMIC DNA]</scope>
    <source>
        <strain evidence="7">wkB301</strain>
    </source>
</reference>
<protein>
    <recommendedName>
        <fullName evidence="3">Ribosome maturation factor RimP</fullName>
    </recommendedName>
</protein>
<comment type="similarity">
    <text evidence="3">Belongs to the RimP family.</text>
</comment>
<evidence type="ECO:0000313" key="7">
    <source>
        <dbReference type="Proteomes" id="UP000238042"/>
    </source>
</evidence>
<gene>
    <name evidence="3" type="primary">rimP</name>
    <name evidence="6" type="ORF">C4S77_05955</name>
</gene>
<dbReference type="EMBL" id="PSZM01000036">
    <property type="protein sequence ID" value="PQL93202.1"/>
    <property type="molecule type" value="Genomic_DNA"/>
</dbReference>
<evidence type="ECO:0000256" key="1">
    <source>
        <dbReference type="ARBA" id="ARBA00022490"/>
    </source>
</evidence>
<organism evidence="6 7">
    <name type="scientific">Apibacter adventoris</name>
    <dbReference type="NCBI Taxonomy" id="1679466"/>
    <lineage>
        <taxon>Bacteria</taxon>
        <taxon>Pseudomonadati</taxon>
        <taxon>Bacteroidota</taxon>
        <taxon>Flavobacteriia</taxon>
        <taxon>Flavobacteriales</taxon>
        <taxon>Weeksellaceae</taxon>
        <taxon>Apibacter</taxon>
    </lineage>
</organism>